<dbReference type="Proteomes" id="UP000546464">
    <property type="component" value="Unassembled WGS sequence"/>
</dbReference>
<evidence type="ECO:0000256" key="3">
    <source>
        <dbReference type="ARBA" id="ARBA00022722"/>
    </source>
</evidence>
<dbReference type="NCBIfam" id="TIGR00188">
    <property type="entry name" value="rnpA"/>
    <property type="match status" value="1"/>
</dbReference>
<dbReference type="RefSeq" id="WP_185677137.1">
    <property type="nucleotide sequence ID" value="NZ_JACHVB010000063.1"/>
</dbReference>
<dbReference type="GO" id="GO:0001682">
    <property type="term" value="P:tRNA 5'-leader removal"/>
    <property type="evidence" value="ECO:0007669"/>
    <property type="project" value="UniProtKB-UniRule"/>
</dbReference>
<evidence type="ECO:0000256" key="6">
    <source>
        <dbReference type="ARBA" id="ARBA00022884"/>
    </source>
</evidence>
<dbReference type="AlphaFoldDB" id="A0A842HKM7"/>
<dbReference type="InterPro" id="IPR020568">
    <property type="entry name" value="Ribosomal_Su5_D2-typ_SF"/>
</dbReference>
<organism evidence="9 10">
    <name type="scientific">Ruficoccus amylovorans</name>
    <dbReference type="NCBI Taxonomy" id="1804625"/>
    <lineage>
        <taxon>Bacteria</taxon>
        <taxon>Pseudomonadati</taxon>
        <taxon>Verrucomicrobiota</taxon>
        <taxon>Opitutia</taxon>
        <taxon>Puniceicoccales</taxon>
        <taxon>Cerasicoccaceae</taxon>
        <taxon>Ruficoccus</taxon>
    </lineage>
</organism>
<dbReference type="PANTHER" id="PTHR33992:SF1">
    <property type="entry name" value="RIBONUCLEASE P PROTEIN COMPONENT"/>
    <property type="match status" value="1"/>
</dbReference>
<evidence type="ECO:0000313" key="9">
    <source>
        <dbReference type="EMBL" id="MBC2596224.1"/>
    </source>
</evidence>
<dbReference type="HAMAP" id="MF_00227">
    <property type="entry name" value="RNase_P"/>
    <property type="match status" value="1"/>
</dbReference>
<dbReference type="GO" id="GO:0004526">
    <property type="term" value="F:ribonuclease P activity"/>
    <property type="evidence" value="ECO:0007669"/>
    <property type="project" value="UniProtKB-UniRule"/>
</dbReference>
<reference evidence="9 10" key="1">
    <citation type="submission" date="2020-07" db="EMBL/GenBank/DDBJ databases">
        <authorList>
            <person name="Feng X."/>
        </authorList>
    </citation>
    <scope>NUCLEOTIDE SEQUENCE [LARGE SCALE GENOMIC DNA]</scope>
    <source>
        <strain evidence="9 10">JCM31066</strain>
    </source>
</reference>
<evidence type="ECO:0000256" key="1">
    <source>
        <dbReference type="ARBA" id="ARBA00002663"/>
    </source>
</evidence>
<dbReference type="EC" id="3.1.26.5" evidence="7 8"/>
<evidence type="ECO:0000313" key="10">
    <source>
        <dbReference type="Proteomes" id="UP000546464"/>
    </source>
</evidence>
<keyword evidence="5 7" id="KW-0378">Hydrolase</keyword>
<comment type="function">
    <text evidence="1 7">RNaseP catalyzes the removal of the 5'-leader sequence from pre-tRNA to produce the mature 5'-terminus. It can also cleave other RNA substrates such as 4.5S RNA. The protein component plays an auxiliary but essential role in vivo by binding to the 5'-leader sequence and broadening the substrate specificity of the ribozyme.</text>
</comment>
<evidence type="ECO:0000256" key="8">
    <source>
        <dbReference type="NCBIfam" id="TIGR00188"/>
    </source>
</evidence>
<dbReference type="Pfam" id="PF00825">
    <property type="entry name" value="Ribonuclease_P"/>
    <property type="match status" value="1"/>
</dbReference>
<comment type="subunit">
    <text evidence="7">Consists of a catalytic RNA component (M1 or rnpB) and a protein subunit.</text>
</comment>
<evidence type="ECO:0000256" key="5">
    <source>
        <dbReference type="ARBA" id="ARBA00022801"/>
    </source>
</evidence>
<dbReference type="SUPFAM" id="SSF54211">
    <property type="entry name" value="Ribosomal protein S5 domain 2-like"/>
    <property type="match status" value="1"/>
</dbReference>
<dbReference type="EMBL" id="JACHVB010000063">
    <property type="protein sequence ID" value="MBC2596224.1"/>
    <property type="molecule type" value="Genomic_DNA"/>
</dbReference>
<evidence type="ECO:0000256" key="7">
    <source>
        <dbReference type="HAMAP-Rule" id="MF_00227"/>
    </source>
</evidence>
<dbReference type="InterPro" id="IPR000100">
    <property type="entry name" value="RNase_P"/>
</dbReference>
<keyword evidence="4 7" id="KW-0255">Endonuclease</keyword>
<comment type="catalytic activity">
    <reaction evidence="7">
        <text>Endonucleolytic cleavage of RNA, removing 5'-extranucleotides from tRNA precursor.</text>
        <dbReference type="EC" id="3.1.26.5"/>
    </reaction>
</comment>
<evidence type="ECO:0000256" key="2">
    <source>
        <dbReference type="ARBA" id="ARBA00022694"/>
    </source>
</evidence>
<protein>
    <recommendedName>
        <fullName evidence="7 8">Ribonuclease P protein component</fullName>
        <shortName evidence="7">RNase P protein</shortName>
        <shortName evidence="7">RNaseP protein</shortName>
        <ecNumber evidence="7 8">3.1.26.5</ecNumber>
    </recommendedName>
    <alternativeName>
        <fullName evidence="7">Protein C5</fullName>
    </alternativeName>
</protein>
<evidence type="ECO:0000256" key="4">
    <source>
        <dbReference type="ARBA" id="ARBA00022759"/>
    </source>
</evidence>
<dbReference type="PANTHER" id="PTHR33992">
    <property type="entry name" value="RIBONUCLEASE P PROTEIN COMPONENT"/>
    <property type="match status" value="1"/>
</dbReference>
<dbReference type="PROSITE" id="PS00648">
    <property type="entry name" value="RIBONUCLEASE_P"/>
    <property type="match status" value="1"/>
</dbReference>
<comment type="caution">
    <text evidence="9">The sequence shown here is derived from an EMBL/GenBank/DDBJ whole genome shotgun (WGS) entry which is preliminary data.</text>
</comment>
<dbReference type="GO" id="GO:0042781">
    <property type="term" value="F:3'-tRNA processing endoribonuclease activity"/>
    <property type="evidence" value="ECO:0007669"/>
    <property type="project" value="TreeGrafter"/>
</dbReference>
<dbReference type="InterPro" id="IPR014721">
    <property type="entry name" value="Ribsml_uS5_D2-typ_fold_subgr"/>
</dbReference>
<name>A0A842HKM7_9BACT</name>
<comment type="similarity">
    <text evidence="7">Belongs to the RnpA family.</text>
</comment>
<keyword evidence="6 7" id="KW-0694">RNA-binding</keyword>
<keyword evidence="3 7" id="KW-0540">Nuclease</keyword>
<keyword evidence="2 7" id="KW-0819">tRNA processing</keyword>
<gene>
    <name evidence="7 9" type="primary">rnpA</name>
    <name evidence="9" type="ORF">H5P28_18300</name>
</gene>
<accession>A0A842HKM7</accession>
<dbReference type="GO" id="GO:0030677">
    <property type="term" value="C:ribonuclease P complex"/>
    <property type="evidence" value="ECO:0007669"/>
    <property type="project" value="TreeGrafter"/>
</dbReference>
<sequence>MRYRAAQHLRTRADFDRSRREGFRADNGAFIMRIYPPREGTPPGQRRFGVIASRRVGNAVKRNRAKRQMREIFRLNQHCLPPECDVLIIVRSQFDQLTFDELQERYLRSAKKCRLS</sequence>
<keyword evidence="10" id="KW-1185">Reference proteome</keyword>
<dbReference type="GO" id="GO:0000049">
    <property type="term" value="F:tRNA binding"/>
    <property type="evidence" value="ECO:0007669"/>
    <property type="project" value="UniProtKB-UniRule"/>
</dbReference>
<dbReference type="InterPro" id="IPR020539">
    <property type="entry name" value="RNase_P_CS"/>
</dbReference>
<proteinExistence type="inferred from homology"/>
<dbReference type="Gene3D" id="3.30.230.10">
    <property type="match status" value="1"/>
</dbReference>